<keyword evidence="2" id="KW-0808">Transferase</keyword>
<dbReference type="Gene3D" id="3.40.50.150">
    <property type="entry name" value="Vaccinia Virus protein VP39"/>
    <property type="match status" value="1"/>
</dbReference>
<evidence type="ECO:0000256" key="1">
    <source>
        <dbReference type="SAM" id="MobiDB-lite"/>
    </source>
</evidence>
<keyword evidence="3" id="KW-1185">Reference proteome</keyword>
<protein>
    <submittedName>
        <fullName evidence="2">S-adenosyl-L-methionine-dependent methyltransferase</fullName>
    </submittedName>
</protein>
<feature type="region of interest" description="Disordered" evidence="1">
    <location>
        <begin position="1"/>
        <end position="36"/>
    </location>
</feature>
<dbReference type="InterPro" id="IPR029063">
    <property type="entry name" value="SAM-dependent_MTases_sf"/>
</dbReference>
<dbReference type="PANTHER" id="PTHR43591:SF24">
    <property type="entry name" value="2-METHOXY-6-POLYPRENYL-1,4-BENZOQUINOL METHYLASE, MITOCHONDRIAL"/>
    <property type="match status" value="1"/>
</dbReference>
<dbReference type="GO" id="GO:0032259">
    <property type="term" value="P:methylation"/>
    <property type="evidence" value="ECO:0007669"/>
    <property type="project" value="UniProtKB-KW"/>
</dbReference>
<proteinExistence type="predicted"/>
<dbReference type="PANTHER" id="PTHR43591">
    <property type="entry name" value="METHYLTRANSFERASE"/>
    <property type="match status" value="1"/>
</dbReference>
<accession>A0ABR1XK27</accession>
<feature type="compositionally biased region" description="Basic and acidic residues" evidence="1">
    <location>
        <begin position="13"/>
        <end position="26"/>
    </location>
</feature>
<dbReference type="GO" id="GO:0008168">
    <property type="term" value="F:methyltransferase activity"/>
    <property type="evidence" value="ECO:0007669"/>
    <property type="project" value="UniProtKB-KW"/>
</dbReference>
<name>A0ABR1XK27_9PEZI</name>
<evidence type="ECO:0000313" key="2">
    <source>
        <dbReference type="EMBL" id="KAK8159138.1"/>
    </source>
</evidence>
<gene>
    <name evidence="2" type="ORF">IWX90DRAFT_291252</name>
</gene>
<keyword evidence="2" id="KW-0489">Methyltransferase</keyword>
<dbReference type="SUPFAM" id="SSF53335">
    <property type="entry name" value="S-adenosyl-L-methionine-dependent methyltransferases"/>
    <property type="match status" value="1"/>
</dbReference>
<evidence type="ECO:0000313" key="3">
    <source>
        <dbReference type="Proteomes" id="UP001456524"/>
    </source>
</evidence>
<sequence>MAARADSPTGVQEHVDKKERGFHDTKSPYCLPNDSDEHERLFSQSNGIAAIFGGRMSHAPISRDSKPPTKMLDIGCGTGSVTLYLGDTYPTAYVYGVDLSKVPDVSQRQAAEKQRNVKFVRDNYMEAVVGSPGPTDEAKELWQPNSYDLIFGRALILGIENWDHYFQKAFQLLKPGGWVEDQDVVQAMLTYPDRRNLEDEDEWEWLRVLRKYETEAGIDADAGKNAAERMRKAGFVDVRVEKYVWPFVRIEELPETWALAEHCQRTHKDITQTALKKLIEGKLPQEKVDQYVADIDRLMFSAPGVHYPFYVTLGRKPDK</sequence>
<dbReference type="CDD" id="cd02440">
    <property type="entry name" value="AdoMet_MTases"/>
    <property type="match status" value="1"/>
</dbReference>
<dbReference type="EMBL" id="JBBWUH010000008">
    <property type="protein sequence ID" value="KAK8159138.1"/>
    <property type="molecule type" value="Genomic_DNA"/>
</dbReference>
<comment type="caution">
    <text evidence="2">The sequence shown here is derived from an EMBL/GenBank/DDBJ whole genome shotgun (WGS) entry which is preliminary data.</text>
</comment>
<dbReference type="Pfam" id="PF13489">
    <property type="entry name" value="Methyltransf_23"/>
    <property type="match status" value="1"/>
</dbReference>
<reference evidence="2 3" key="1">
    <citation type="journal article" date="2022" name="G3 (Bethesda)">
        <title>Enemy or ally: a genomic approach to elucidate the lifestyle of Phyllosticta citrichinaensis.</title>
        <authorList>
            <person name="Buijs V.A."/>
            <person name="Groenewald J.Z."/>
            <person name="Haridas S."/>
            <person name="LaButti K.M."/>
            <person name="Lipzen A."/>
            <person name="Martin F.M."/>
            <person name="Barry K."/>
            <person name="Grigoriev I.V."/>
            <person name="Crous P.W."/>
            <person name="Seidl M.F."/>
        </authorList>
    </citation>
    <scope>NUCLEOTIDE SEQUENCE [LARGE SCALE GENOMIC DNA]</scope>
    <source>
        <strain evidence="2 3">CBS 129764</strain>
    </source>
</reference>
<organism evidence="2 3">
    <name type="scientific">Phyllosticta citrichinensis</name>
    <dbReference type="NCBI Taxonomy" id="1130410"/>
    <lineage>
        <taxon>Eukaryota</taxon>
        <taxon>Fungi</taxon>
        <taxon>Dikarya</taxon>
        <taxon>Ascomycota</taxon>
        <taxon>Pezizomycotina</taxon>
        <taxon>Dothideomycetes</taxon>
        <taxon>Dothideomycetes incertae sedis</taxon>
        <taxon>Botryosphaeriales</taxon>
        <taxon>Phyllostictaceae</taxon>
        <taxon>Phyllosticta</taxon>
    </lineage>
</organism>
<dbReference type="Proteomes" id="UP001456524">
    <property type="component" value="Unassembled WGS sequence"/>
</dbReference>